<reference evidence="1 3" key="1">
    <citation type="submission" date="2015-09" db="EMBL/GenBank/DDBJ databases">
        <authorList>
            <consortium name="Pathogen Informatics"/>
        </authorList>
    </citation>
    <scope>NUCLEOTIDE SEQUENCE [LARGE SCALE GENOMIC DNA]</scope>
    <source>
        <strain evidence="1 3">2789STDY5608850</strain>
    </source>
</reference>
<evidence type="ECO:0000313" key="2">
    <source>
        <dbReference type="EMBL" id="RGD68297.1"/>
    </source>
</evidence>
<dbReference type="EMBL" id="QTJW01000017">
    <property type="protein sequence ID" value="RGD68297.1"/>
    <property type="molecule type" value="Genomic_DNA"/>
</dbReference>
<proteinExistence type="predicted"/>
<evidence type="ECO:0000313" key="3">
    <source>
        <dbReference type="Proteomes" id="UP000095651"/>
    </source>
</evidence>
<accession>A0A174HN66</accession>
<dbReference type="OrthoDB" id="9893748at2"/>
<dbReference type="AlphaFoldDB" id="A0A174HN66"/>
<organism evidence="1 3">
    <name type="scientific">Hungatella hathewayi</name>
    <dbReference type="NCBI Taxonomy" id="154046"/>
    <lineage>
        <taxon>Bacteria</taxon>
        <taxon>Bacillati</taxon>
        <taxon>Bacillota</taxon>
        <taxon>Clostridia</taxon>
        <taxon>Lachnospirales</taxon>
        <taxon>Lachnospiraceae</taxon>
        <taxon>Hungatella</taxon>
    </lineage>
</organism>
<evidence type="ECO:0000313" key="4">
    <source>
        <dbReference type="Proteomes" id="UP000261023"/>
    </source>
</evidence>
<gene>
    <name evidence="2" type="ORF">DWX31_22530</name>
    <name evidence="1" type="ORF">ERS852407_03815</name>
</gene>
<dbReference type="RefSeq" id="WP_002601202.1">
    <property type="nucleotide sequence ID" value="NZ_CABIXC010000011.1"/>
</dbReference>
<dbReference type="Proteomes" id="UP000095651">
    <property type="component" value="Unassembled WGS sequence"/>
</dbReference>
<reference evidence="2 4" key="2">
    <citation type="submission" date="2018-08" db="EMBL/GenBank/DDBJ databases">
        <title>A genome reference for cultivated species of the human gut microbiota.</title>
        <authorList>
            <person name="Zou Y."/>
            <person name="Xue W."/>
            <person name="Luo G."/>
        </authorList>
    </citation>
    <scope>NUCLEOTIDE SEQUENCE [LARGE SCALE GENOMIC DNA]</scope>
    <source>
        <strain evidence="2 4">AF19-13AC</strain>
    </source>
</reference>
<sequence length="215" mass="24150">MDISNWEALKNDLGENTGKPLNQLLNIPYSYPPKPVFLSLSDPYDIPQKYWPVINDPKYDNMMKKQQLVDSYFGAVLYVAYTAPSNIQTFPAGQSQTTTIKISQVSVLKQTNVCSVDVRSLIKGEASGLLKGVTLGLTTELETKFGYSYSTETTDTKEKTFTKTVTIPASDKDRILVPWNLSKILVVYRKHKTKGISLICADETIEQSVEKFYTL</sequence>
<dbReference type="EMBL" id="CYZE01000011">
    <property type="protein sequence ID" value="CUO74946.1"/>
    <property type="molecule type" value="Genomic_DNA"/>
</dbReference>
<name>A0A174HN66_9FIRM</name>
<protein>
    <submittedName>
        <fullName evidence="2">Phosphocarrier, HPr family protein</fullName>
    </submittedName>
</protein>
<evidence type="ECO:0000313" key="1">
    <source>
        <dbReference type="EMBL" id="CUO74946.1"/>
    </source>
</evidence>
<dbReference type="Proteomes" id="UP000261023">
    <property type="component" value="Unassembled WGS sequence"/>
</dbReference>